<comment type="cofactor">
    <cofactor evidence="1">
        <name>Zn(2+)</name>
        <dbReference type="ChEBI" id="CHEBI:29105"/>
    </cofactor>
</comment>
<evidence type="ECO:0000259" key="6">
    <source>
        <dbReference type="Pfam" id="PF02900"/>
    </source>
</evidence>
<keyword evidence="4" id="KW-0862">Zinc</keyword>
<dbReference type="SUPFAM" id="SSF53213">
    <property type="entry name" value="LigB-like"/>
    <property type="match status" value="1"/>
</dbReference>
<evidence type="ECO:0000313" key="8">
    <source>
        <dbReference type="Proteomes" id="UP000815846"/>
    </source>
</evidence>
<dbReference type="Pfam" id="PF02900">
    <property type="entry name" value="LigB"/>
    <property type="match status" value="1"/>
</dbReference>
<dbReference type="RefSeq" id="WP_101343231.1">
    <property type="nucleotide sequence ID" value="NZ_PJAI02000001.1"/>
</dbReference>
<evidence type="ECO:0000256" key="1">
    <source>
        <dbReference type="ARBA" id="ARBA00001947"/>
    </source>
</evidence>
<dbReference type="GO" id="GO:0051213">
    <property type="term" value="F:dioxygenase activity"/>
    <property type="evidence" value="ECO:0007669"/>
    <property type="project" value="UniProtKB-KW"/>
</dbReference>
<keyword evidence="8" id="KW-1185">Reference proteome</keyword>
<keyword evidence="5" id="KW-0560">Oxidoreductase</keyword>
<dbReference type="PIRSF" id="PIRSF006157">
    <property type="entry name" value="Doxgns_DODA"/>
    <property type="match status" value="1"/>
</dbReference>
<comment type="caution">
    <text evidence="7">The sequence shown here is derived from an EMBL/GenBank/DDBJ whole genome shotgun (WGS) entry which is preliminary data.</text>
</comment>
<accession>A0ABY3N0Q8</accession>
<evidence type="ECO:0000256" key="2">
    <source>
        <dbReference type="ARBA" id="ARBA00007581"/>
    </source>
</evidence>
<organism evidence="7 8">
    <name type="scientific">Colwellia echini</name>
    <dbReference type="NCBI Taxonomy" id="1982103"/>
    <lineage>
        <taxon>Bacteria</taxon>
        <taxon>Pseudomonadati</taxon>
        <taxon>Pseudomonadota</taxon>
        <taxon>Gammaproteobacteria</taxon>
        <taxon>Alteromonadales</taxon>
        <taxon>Colwelliaceae</taxon>
        <taxon>Colwellia</taxon>
    </lineage>
</organism>
<dbReference type="PANTHER" id="PTHR30096">
    <property type="entry name" value="4,5-DOPA DIOXYGENASE EXTRADIOL-LIKE PROTEIN"/>
    <property type="match status" value="1"/>
</dbReference>
<dbReference type="InterPro" id="IPR014436">
    <property type="entry name" value="Extradiol_dOase_DODA"/>
</dbReference>
<evidence type="ECO:0000256" key="5">
    <source>
        <dbReference type="ARBA" id="ARBA00023002"/>
    </source>
</evidence>
<gene>
    <name evidence="7" type="ORF">CWS31_000630</name>
</gene>
<dbReference type="Gene3D" id="3.40.830.10">
    <property type="entry name" value="LigB-like"/>
    <property type="match status" value="1"/>
</dbReference>
<reference evidence="7 8" key="1">
    <citation type="submission" date="2019-08" db="EMBL/GenBank/DDBJ databases">
        <title>Microbe sample from Colwellia echini.</title>
        <authorList>
            <person name="Christiansen L."/>
            <person name="Pathiraja D."/>
            <person name="Schultz-Johansen M."/>
            <person name="Choi I.-G."/>
            <person name="Stougaard P."/>
        </authorList>
    </citation>
    <scope>NUCLEOTIDE SEQUENCE [LARGE SCALE GENOMIC DNA]</scope>
    <source>
        <strain evidence="7 8">A3</strain>
    </source>
</reference>
<evidence type="ECO:0000256" key="3">
    <source>
        <dbReference type="ARBA" id="ARBA00022723"/>
    </source>
</evidence>
<feature type="domain" description="Extradiol ring-cleavage dioxygenase class III enzyme subunit B" evidence="6">
    <location>
        <begin position="6"/>
        <end position="247"/>
    </location>
</feature>
<evidence type="ECO:0000256" key="4">
    <source>
        <dbReference type="ARBA" id="ARBA00022833"/>
    </source>
</evidence>
<dbReference type="CDD" id="cd07363">
    <property type="entry name" value="45_DOPA_Dioxygenase"/>
    <property type="match status" value="1"/>
</dbReference>
<dbReference type="InterPro" id="IPR004183">
    <property type="entry name" value="Xdiol_dOase_suB"/>
</dbReference>
<comment type="similarity">
    <text evidence="2">Belongs to the DODA-type extradiol aromatic ring-opening dioxygenase family.</text>
</comment>
<keyword evidence="3" id="KW-0479">Metal-binding</keyword>
<name>A0ABY3N0Q8_9GAMM</name>
<keyword evidence="7" id="KW-0223">Dioxygenase</keyword>
<evidence type="ECO:0000313" key="7">
    <source>
        <dbReference type="EMBL" id="TYK67080.1"/>
    </source>
</evidence>
<dbReference type="Proteomes" id="UP000815846">
    <property type="component" value="Unassembled WGS sequence"/>
</dbReference>
<protein>
    <submittedName>
        <fullName evidence="7">Dioxygenase</fullName>
    </submittedName>
</protein>
<proteinExistence type="inferred from homology"/>
<dbReference type="EMBL" id="PJAI02000001">
    <property type="protein sequence ID" value="TYK67080.1"/>
    <property type="molecule type" value="Genomic_DNA"/>
</dbReference>
<dbReference type="PANTHER" id="PTHR30096:SF0">
    <property type="entry name" value="4,5-DOPA DIOXYGENASE EXTRADIOL-LIKE PROTEIN"/>
    <property type="match status" value="1"/>
</dbReference>
<sequence>MKKQPALFISHGSPMMAIAESKTSLFLQKLGKSLVRPKAIIMFSAHFDRANDIVITAGENPTTIHDFYGFPAPLYNIQYNAPGSPGLAKKIAKRFEQVGLHPILDEQQGWDHGLWIPLRLMLPTADIPIVQVSINSALGADANYEYGKLMASLRDENILIIGSGNVTHNLAEFSRPSVGSEKRVKAFTKWVNEKVSSAQIESLIDYMNAAPDALFNHPTQEHFLPFIAALGASETGKGELIHQDIEHGILAMDAYRFE</sequence>